<dbReference type="GO" id="GO:0000166">
    <property type="term" value="F:nucleotide binding"/>
    <property type="evidence" value="ECO:0007669"/>
    <property type="project" value="UniProtKB-KW"/>
</dbReference>
<evidence type="ECO:0000256" key="1">
    <source>
        <dbReference type="ARBA" id="ARBA00001393"/>
    </source>
</evidence>
<evidence type="ECO:0000256" key="20">
    <source>
        <dbReference type="SAM" id="Phobius"/>
    </source>
</evidence>
<evidence type="ECO:0000256" key="9">
    <source>
        <dbReference type="ARBA" id="ARBA00017684"/>
    </source>
</evidence>
<dbReference type="Pfam" id="PF24621">
    <property type="entry name" value="DHQS_C"/>
    <property type="match status" value="1"/>
</dbReference>
<evidence type="ECO:0000256" key="3">
    <source>
        <dbReference type="ARBA" id="ARBA00001947"/>
    </source>
</evidence>
<dbReference type="PIRSF" id="PIRSF001455">
    <property type="entry name" value="DHQ_synth"/>
    <property type="match status" value="1"/>
</dbReference>
<evidence type="ECO:0000313" key="23">
    <source>
        <dbReference type="EMBL" id="RJP72165.1"/>
    </source>
</evidence>
<comment type="caution">
    <text evidence="23">The sequence shown here is derived from an EMBL/GenBank/DDBJ whole genome shotgun (WGS) entry which is preliminary data.</text>
</comment>
<comment type="caution">
    <text evidence="19">Lacks conserved residue(s) required for the propagation of feature annotation.</text>
</comment>
<dbReference type="HAMAP" id="MF_00110">
    <property type="entry name" value="DHQ_synthase"/>
    <property type="match status" value="1"/>
</dbReference>
<dbReference type="InterPro" id="IPR016037">
    <property type="entry name" value="DHQ_synth_AroB"/>
</dbReference>
<keyword evidence="13 19" id="KW-0547">Nucleotide-binding</keyword>
<keyword evidence="14 19" id="KW-0862">Zinc</keyword>
<dbReference type="GO" id="GO:0046872">
    <property type="term" value="F:metal ion binding"/>
    <property type="evidence" value="ECO:0007669"/>
    <property type="project" value="UniProtKB-KW"/>
</dbReference>
<accession>A0A419F2B2</accession>
<keyword evidence="12 19" id="KW-0479">Metal-binding</keyword>
<gene>
    <name evidence="19 23" type="primary">aroB</name>
    <name evidence="23" type="ORF">C4532_06420</name>
</gene>
<dbReference type="SUPFAM" id="SSF56796">
    <property type="entry name" value="Dehydroquinate synthase-like"/>
    <property type="match status" value="1"/>
</dbReference>
<evidence type="ECO:0000256" key="12">
    <source>
        <dbReference type="ARBA" id="ARBA00022723"/>
    </source>
</evidence>
<feature type="binding site" evidence="19">
    <location>
        <position position="152"/>
    </location>
    <ligand>
        <name>NAD(+)</name>
        <dbReference type="ChEBI" id="CHEBI:57540"/>
    </ligand>
</feature>
<dbReference type="Pfam" id="PF01761">
    <property type="entry name" value="DHQ_synthase"/>
    <property type="match status" value="1"/>
</dbReference>
<evidence type="ECO:0000259" key="22">
    <source>
        <dbReference type="Pfam" id="PF24621"/>
    </source>
</evidence>
<keyword evidence="20" id="KW-0812">Transmembrane</keyword>
<dbReference type="UniPathway" id="UPA00053">
    <property type="reaction ID" value="UER00085"/>
</dbReference>
<dbReference type="Proteomes" id="UP000285961">
    <property type="component" value="Unassembled WGS sequence"/>
</dbReference>
<evidence type="ECO:0000313" key="24">
    <source>
        <dbReference type="Proteomes" id="UP000285961"/>
    </source>
</evidence>
<evidence type="ECO:0000256" key="16">
    <source>
        <dbReference type="ARBA" id="ARBA00023141"/>
    </source>
</evidence>
<dbReference type="InterPro" id="IPR050071">
    <property type="entry name" value="Dehydroquinate_synthase"/>
</dbReference>
<evidence type="ECO:0000256" key="19">
    <source>
        <dbReference type="HAMAP-Rule" id="MF_00110"/>
    </source>
</evidence>
<dbReference type="EC" id="4.2.3.4" evidence="8 19"/>
<evidence type="ECO:0000256" key="5">
    <source>
        <dbReference type="ARBA" id="ARBA00004496"/>
    </source>
</evidence>
<dbReference type="InterPro" id="IPR056179">
    <property type="entry name" value="DHQS_C"/>
</dbReference>
<evidence type="ECO:0000259" key="21">
    <source>
        <dbReference type="Pfam" id="PF01761"/>
    </source>
</evidence>
<evidence type="ECO:0000256" key="7">
    <source>
        <dbReference type="ARBA" id="ARBA00005412"/>
    </source>
</evidence>
<comment type="subcellular location">
    <subcellularLocation>
        <location evidence="5 19">Cytoplasm</location>
    </subcellularLocation>
</comment>
<dbReference type="GO" id="GO:0008652">
    <property type="term" value="P:amino acid biosynthetic process"/>
    <property type="evidence" value="ECO:0007669"/>
    <property type="project" value="UniProtKB-KW"/>
</dbReference>
<keyword evidence="20" id="KW-0472">Membrane</keyword>
<keyword evidence="20" id="KW-1133">Transmembrane helix</keyword>
<comment type="cofactor">
    <cofactor evidence="2 19">
        <name>NAD(+)</name>
        <dbReference type="ChEBI" id="CHEBI:57540"/>
    </cofactor>
</comment>
<dbReference type="GO" id="GO:0009073">
    <property type="term" value="P:aromatic amino acid family biosynthetic process"/>
    <property type="evidence" value="ECO:0007669"/>
    <property type="project" value="UniProtKB-KW"/>
</dbReference>
<dbReference type="GO" id="GO:0009423">
    <property type="term" value="P:chorismate biosynthetic process"/>
    <property type="evidence" value="ECO:0007669"/>
    <property type="project" value="UniProtKB-UniRule"/>
</dbReference>
<feature type="binding site" evidence="19">
    <location>
        <position position="143"/>
    </location>
    <ligand>
        <name>NAD(+)</name>
        <dbReference type="ChEBI" id="CHEBI:57540"/>
    </ligand>
</feature>
<proteinExistence type="inferred from homology"/>
<comment type="similarity">
    <text evidence="7 19">Belongs to the sugar phosphate cyclases superfamily. Dehydroquinate synthase family.</text>
</comment>
<organism evidence="23 24">
    <name type="scientific">Candidatus Abyssobacteria bacterium SURF_17</name>
    <dbReference type="NCBI Taxonomy" id="2093361"/>
    <lineage>
        <taxon>Bacteria</taxon>
        <taxon>Pseudomonadati</taxon>
        <taxon>Candidatus Hydrogenedentota</taxon>
        <taxon>Candidatus Abyssobacteria</taxon>
    </lineage>
</organism>
<name>A0A419F2B2_9BACT</name>
<reference evidence="23 24" key="1">
    <citation type="journal article" date="2017" name="ISME J.">
        <title>Energy and carbon metabolisms in a deep terrestrial subsurface fluid microbial community.</title>
        <authorList>
            <person name="Momper L."/>
            <person name="Jungbluth S.P."/>
            <person name="Lee M.D."/>
            <person name="Amend J.P."/>
        </authorList>
    </citation>
    <scope>NUCLEOTIDE SEQUENCE [LARGE SCALE GENOMIC DNA]</scope>
    <source>
        <strain evidence="23">SURF_17</strain>
    </source>
</reference>
<sequence>MHKIRVNLETNGYDIVVGRGTVSGLSALIEPLMKPSRALVVTNPTVNKLHGETVRQALRPLGCDVATENVPDGEQYKNMQTVESLLERMALARLDRASLVVSLGGGVVGDIAGFAAAIFMRGISYVHVPTTLLAQVDSSIGGKVGVDHPLAKNLVGAFHHPILVCIDSAFLASLPGIHLRNGMAEVIKYGIIADEGLFSVIERNMQSLNTTDSGLLEDVIRRCCQIKARIVQQDPRETSGLRSILNYGHTVGHAVESVDGFTRFTHGEAISIGMAAAAKIARILRMPAEEVEKRQESALSAAGLPTRLMGVETRPIIEAMRLDKKAVGGKLRFVLPLSIGRVVVKDGVPIEAVEEAIEELKTH</sequence>
<dbReference type="NCBIfam" id="TIGR01357">
    <property type="entry name" value="aroB"/>
    <property type="match status" value="1"/>
</dbReference>
<keyword evidence="15 19" id="KW-0520">NAD</keyword>
<feature type="domain" description="3-dehydroquinate synthase C-terminal" evidence="22">
    <location>
        <begin position="182"/>
        <end position="326"/>
    </location>
</feature>
<evidence type="ECO:0000256" key="14">
    <source>
        <dbReference type="ARBA" id="ARBA00022833"/>
    </source>
</evidence>
<dbReference type="InterPro" id="IPR030960">
    <property type="entry name" value="DHQS/DOIS_N"/>
</dbReference>
<evidence type="ECO:0000256" key="18">
    <source>
        <dbReference type="ARBA" id="ARBA00023285"/>
    </source>
</evidence>
<protein>
    <recommendedName>
        <fullName evidence="9 19">3-dehydroquinate synthase</fullName>
        <shortName evidence="19">DHQS</shortName>
        <ecNumber evidence="8 19">4.2.3.4</ecNumber>
    </recommendedName>
</protein>
<evidence type="ECO:0000256" key="11">
    <source>
        <dbReference type="ARBA" id="ARBA00022605"/>
    </source>
</evidence>
<keyword evidence="11 19" id="KW-0028">Amino-acid biosynthesis</keyword>
<evidence type="ECO:0000256" key="10">
    <source>
        <dbReference type="ARBA" id="ARBA00022490"/>
    </source>
</evidence>
<feature type="binding site" evidence="19">
    <location>
        <position position="249"/>
    </location>
    <ligand>
        <name>Zn(2+)</name>
        <dbReference type="ChEBI" id="CHEBI:29105"/>
    </ligand>
</feature>
<dbReference type="InterPro" id="IPR030963">
    <property type="entry name" value="DHQ_synth_fam"/>
</dbReference>
<evidence type="ECO:0000256" key="6">
    <source>
        <dbReference type="ARBA" id="ARBA00004661"/>
    </source>
</evidence>
<evidence type="ECO:0000256" key="8">
    <source>
        <dbReference type="ARBA" id="ARBA00013031"/>
    </source>
</evidence>
<evidence type="ECO:0000256" key="2">
    <source>
        <dbReference type="ARBA" id="ARBA00001911"/>
    </source>
</evidence>
<comment type="pathway">
    <text evidence="6 19">Metabolic intermediate biosynthesis; chorismate biosynthesis; chorismate from D-erythrose 4-phosphate and phosphoenolpyruvate: step 2/7.</text>
</comment>
<evidence type="ECO:0000256" key="17">
    <source>
        <dbReference type="ARBA" id="ARBA00023239"/>
    </source>
</evidence>
<dbReference type="Gene3D" id="1.20.1090.10">
    <property type="entry name" value="Dehydroquinate synthase-like - alpha domain"/>
    <property type="match status" value="1"/>
</dbReference>
<feature type="binding site" evidence="19">
    <location>
        <begin position="72"/>
        <end position="77"/>
    </location>
    <ligand>
        <name>NAD(+)</name>
        <dbReference type="ChEBI" id="CHEBI:57540"/>
    </ligand>
</feature>
<feature type="domain" description="3-dehydroquinate synthase N-terminal" evidence="21">
    <location>
        <begin position="69"/>
        <end position="178"/>
    </location>
</feature>
<keyword evidence="18 19" id="KW-0170">Cobalt</keyword>
<dbReference type="GO" id="GO:0003856">
    <property type="term" value="F:3-dehydroquinate synthase activity"/>
    <property type="evidence" value="ECO:0007669"/>
    <property type="project" value="UniProtKB-UniRule"/>
</dbReference>
<comment type="cofactor">
    <cofactor evidence="19">
        <name>Co(2+)</name>
        <dbReference type="ChEBI" id="CHEBI:48828"/>
    </cofactor>
    <cofactor evidence="19">
        <name>Zn(2+)</name>
        <dbReference type="ChEBI" id="CHEBI:29105"/>
    </cofactor>
    <text evidence="19">Binds 1 divalent metal cation per subunit. Can use either Co(2+) or Zn(2+).</text>
</comment>
<keyword evidence="16 19" id="KW-0057">Aromatic amino acid biosynthesis</keyword>
<comment type="function">
    <text evidence="4 19">Catalyzes the conversion of 3-deoxy-D-arabino-heptulosonate 7-phosphate (DAHP) to dehydroquinate (DHQ).</text>
</comment>
<dbReference type="Gene3D" id="3.40.50.1970">
    <property type="match status" value="1"/>
</dbReference>
<dbReference type="FunFam" id="3.40.50.1970:FF:000007">
    <property type="entry name" value="Pentafunctional AROM polypeptide"/>
    <property type="match status" value="1"/>
</dbReference>
<dbReference type="PANTHER" id="PTHR43622">
    <property type="entry name" value="3-DEHYDROQUINATE SYNTHASE"/>
    <property type="match status" value="1"/>
</dbReference>
<comment type="cofactor">
    <cofactor evidence="3">
        <name>Zn(2+)</name>
        <dbReference type="ChEBI" id="CHEBI:29105"/>
    </cofactor>
</comment>
<evidence type="ECO:0000256" key="15">
    <source>
        <dbReference type="ARBA" id="ARBA00023027"/>
    </source>
</evidence>
<evidence type="ECO:0000256" key="4">
    <source>
        <dbReference type="ARBA" id="ARBA00003485"/>
    </source>
</evidence>
<dbReference type="CDD" id="cd08195">
    <property type="entry name" value="DHQS"/>
    <property type="match status" value="1"/>
</dbReference>
<feature type="binding site" evidence="19">
    <location>
        <position position="266"/>
    </location>
    <ligand>
        <name>Zn(2+)</name>
        <dbReference type="ChEBI" id="CHEBI:29105"/>
    </ligand>
</feature>
<comment type="catalytic activity">
    <reaction evidence="1 19">
        <text>7-phospho-2-dehydro-3-deoxy-D-arabino-heptonate = 3-dehydroquinate + phosphate</text>
        <dbReference type="Rhea" id="RHEA:21968"/>
        <dbReference type="ChEBI" id="CHEBI:32364"/>
        <dbReference type="ChEBI" id="CHEBI:43474"/>
        <dbReference type="ChEBI" id="CHEBI:58394"/>
        <dbReference type="EC" id="4.2.3.4"/>
    </reaction>
</comment>
<feature type="transmembrane region" description="Helical" evidence="20">
    <location>
        <begin position="97"/>
        <end position="120"/>
    </location>
</feature>
<dbReference type="GO" id="GO:0005737">
    <property type="term" value="C:cytoplasm"/>
    <property type="evidence" value="ECO:0007669"/>
    <property type="project" value="UniProtKB-SubCell"/>
</dbReference>
<feature type="binding site" evidence="19">
    <location>
        <position position="185"/>
    </location>
    <ligand>
        <name>Zn(2+)</name>
        <dbReference type="ChEBI" id="CHEBI:29105"/>
    </ligand>
</feature>
<keyword evidence="17 19" id="KW-0456">Lyase</keyword>
<dbReference type="AlphaFoldDB" id="A0A419F2B2"/>
<feature type="binding site" evidence="19">
    <location>
        <begin position="106"/>
        <end position="110"/>
    </location>
    <ligand>
        <name>NAD(+)</name>
        <dbReference type="ChEBI" id="CHEBI:57540"/>
    </ligand>
</feature>
<dbReference type="PANTHER" id="PTHR43622:SF7">
    <property type="entry name" value="3-DEHYDROQUINATE SYNTHASE, CHLOROPLASTIC"/>
    <property type="match status" value="1"/>
</dbReference>
<dbReference type="EMBL" id="QZKI01000048">
    <property type="protein sequence ID" value="RJP72165.1"/>
    <property type="molecule type" value="Genomic_DNA"/>
</dbReference>
<feature type="binding site" evidence="19">
    <location>
        <begin position="130"/>
        <end position="131"/>
    </location>
    <ligand>
        <name>NAD(+)</name>
        <dbReference type="ChEBI" id="CHEBI:57540"/>
    </ligand>
</feature>
<evidence type="ECO:0000256" key="13">
    <source>
        <dbReference type="ARBA" id="ARBA00022741"/>
    </source>
</evidence>
<keyword evidence="10 19" id="KW-0963">Cytoplasm</keyword>